<dbReference type="RefSeq" id="WP_105295786.1">
    <property type="nucleotide sequence ID" value="NZ_CP092430.2"/>
</dbReference>
<dbReference type="GO" id="GO:0005886">
    <property type="term" value="C:plasma membrane"/>
    <property type="evidence" value="ECO:0007669"/>
    <property type="project" value="UniProtKB-SubCell"/>
</dbReference>
<dbReference type="InterPro" id="IPR010432">
    <property type="entry name" value="RDD"/>
</dbReference>
<gene>
    <name evidence="8" type="ORF">C5U48_21350</name>
</gene>
<evidence type="ECO:0000313" key="8">
    <source>
        <dbReference type="EMBL" id="PQM50239.1"/>
    </source>
</evidence>
<keyword evidence="2" id="KW-1003">Cell membrane</keyword>
<keyword evidence="4" id="KW-1133">Transmembrane helix</keyword>
<keyword evidence="9" id="KW-1185">Reference proteome</keyword>
<name>A0A9X7IJ99_9MYCO</name>
<organism evidence="8 9">
    <name type="scientific">Mycolicibacter virginiensis</name>
    <dbReference type="NCBI Taxonomy" id="1795032"/>
    <lineage>
        <taxon>Bacteria</taxon>
        <taxon>Bacillati</taxon>
        <taxon>Actinomycetota</taxon>
        <taxon>Actinomycetes</taxon>
        <taxon>Mycobacteriales</taxon>
        <taxon>Mycobacteriaceae</taxon>
        <taxon>Mycolicibacter</taxon>
    </lineage>
</organism>
<dbReference type="PANTHER" id="PTHR36115">
    <property type="entry name" value="PROLINE-RICH ANTIGEN HOMOLOG-RELATED"/>
    <property type="match status" value="1"/>
</dbReference>
<keyword evidence="5" id="KW-0472">Membrane</keyword>
<dbReference type="AlphaFoldDB" id="A0A9X7IJ99"/>
<dbReference type="PANTHER" id="PTHR36115:SF6">
    <property type="entry name" value="PROLINE-RICH ANTIGEN HOMOLOG"/>
    <property type="match status" value="1"/>
</dbReference>
<feature type="compositionally biased region" description="Pro residues" evidence="6">
    <location>
        <begin position="1"/>
        <end position="17"/>
    </location>
</feature>
<evidence type="ECO:0000256" key="2">
    <source>
        <dbReference type="ARBA" id="ARBA00022475"/>
    </source>
</evidence>
<evidence type="ECO:0000256" key="4">
    <source>
        <dbReference type="ARBA" id="ARBA00022989"/>
    </source>
</evidence>
<comment type="caution">
    <text evidence="8">The sequence shown here is derived from an EMBL/GenBank/DDBJ whole genome shotgun (WGS) entry which is preliminary data.</text>
</comment>
<evidence type="ECO:0000313" key="9">
    <source>
        <dbReference type="Proteomes" id="UP000237911"/>
    </source>
</evidence>
<proteinExistence type="predicted"/>
<protein>
    <submittedName>
        <fullName evidence="8">RDD family protein</fullName>
    </submittedName>
</protein>
<dbReference type="Pfam" id="PF06271">
    <property type="entry name" value="RDD"/>
    <property type="match status" value="1"/>
</dbReference>
<keyword evidence="3" id="KW-0812">Transmembrane</keyword>
<feature type="domain" description="RDD" evidence="7">
    <location>
        <begin position="90"/>
        <end position="231"/>
    </location>
</feature>
<evidence type="ECO:0000256" key="5">
    <source>
        <dbReference type="ARBA" id="ARBA00023136"/>
    </source>
</evidence>
<sequence>MTDFPPPPQGNYPPPSGDFPSQGNYPPPPPGNYPPPPGNYPPPPPGNYPPPPPGNYPPPPPGNYPPPPPGYGAYQGAAGNPVGQLPQEAYTSWLTRVGAYFIDFLPILVLYGIPSMIAGTTADKECITSSDGFACTVTPSSTGAALMFVGWLAALAYGIWNYGYRQGTTGSSIGKSVLKFKVVSEQTGQPIGFGMSIVRQLAHIIDGAILCIGYLFPLWDAKRQTIADKIMTTVCLPIR</sequence>
<dbReference type="EMBL" id="PUEV01000108">
    <property type="protein sequence ID" value="PQM50239.1"/>
    <property type="molecule type" value="Genomic_DNA"/>
</dbReference>
<feature type="region of interest" description="Disordered" evidence="6">
    <location>
        <begin position="1"/>
        <end position="72"/>
    </location>
</feature>
<reference evidence="8 9" key="1">
    <citation type="submission" date="2018-02" db="EMBL/GenBank/DDBJ databases">
        <title>Draft genome sequence of Mycobacterium virginiense isolated from mud of a swine farm in Japan.</title>
        <authorList>
            <person name="Ohya K."/>
        </authorList>
    </citation>
    <scope>NUCLEOTIDE SEQUENCE [LARGE SCALE GENOMIC DNA]</scope>
    <source>
        <strain evidence="8 9">GF75</strain>
    </source>
</reference>
<comment type="subcellular location">
    <subcellularLocation>
        <location evidence="1">Cell membrane</location>
        <topology evidence="1">Multi-pass membrane protein</topology>
    </subcellularLocation>
</comment>
<dbReference type="Proteomes" id="UP000237911">
    <property type="component" value="Unassembled WGS sequence"/>
</dbReference>
<evidence type="ECO:0000256" key="3">
    <source>
        <dbReference type="ARBA" id="ARBA00022692"/>
    </source>
</evidence>
<evidence type="ECO:0000259" key="7">
    <source>
        <dbReference type="Pfam" id="PF06271"/>
    </source>
</evidence>
<evidence type="ECO:0000256" key="1">
    <source>
        <dbReference type="ARBA" id="ARBA00004651"/>
    </source>
</evidence>
<feature type="compositionally biased region" description="Pro residues" evidence="6">
    <location>
        <begin position="25"/>
        <end position="70"/>
    </location>
</feature>
<evidence type="ECO:0000256" key="6">
    <source>
        <dbReference type="SAM" id="MobiDB-lite"/>
    </source>
</evidence>
<accession>A0A9X7IJ99</accession>
<dbReference type="InterPro" id="IPR051791">
    <property type="entry name" value="Pra-immunoreactive"/>
</dbReference>